<proteinExistence type="predicted"/>
<dbReference type="PANTHER" id="PTHR43805:SF1">
    <property type="entry name" value="GP-PDE DOMAIN-CONTAINING PROTEIN"/>
    <property type="match status" value="1"/>
</dbReference>
<dbReference type="InterPro" id="IPR017946">
    <property type="entry name" value="PLC-like_Pdiesterase_TIM-brl"/>
</dbReference>
<accession>A0A9N8V8X6</accession>
<dbReference type="EMBL" id="CAJVPL010000103">
    <property type="protein sequence ID" value="CAG8447145.1"/>
    <property type="molecule type" value="Genomic_DNA"/>
</dbReference>
<evidence type="ECO:0000313" key="3">
    <source>
        <dbReference type="Proteomes" id="UP000789831"/>
    </source>
</evidence>
<feature type="domain" description="GP-PDE" evidence="1">
    <location>
        <begin position="45"/>
        <end position="284"/>
    </location>
</feature>
<name>A0A9N8V8X6_9GLOM</name>
<dbReference type="GO" id="GO:0008081">
    <property type="term" value="F:phosphoric diester hydrolase activity"/>
    <property type="evidence" value="ECO:0007669"/>
    <property type="project" value="InterPro"/>
</dbReference>
<dbReference type="GO" id="GO:0006629">
    <property type="term" value="P:lipid metabolic process"/>
    <property type="evidence" value="ECO:0007669"/>
    <property type="project" value="InterPro"/>
</dbReference>
<dbReference type="PROSITE" id="PS51704">
    <property type="entry name" value="GP_PDE"/>
    <property type="match status" value="1"/>
</dbReference>
<organism evidence="2 3">
    <name type="scientific">Ambispora gerdemannii</name>
    <dbReference type="NCBI Taxonomy" id="144530"/>
    <lineage>
        <taxon>Eukaryota</taxon>
        <taxon>Fungi</taxon>
        <taxon>Fungi incertae sedis</taxon>
        <taxon>Mucoromycota</taxon>
        <taxon>Glomeromycotina</taxon>
        <taxon>Glomeromycetes</taxon>
        <taxon>Archaeosporales</taxon>
        <taxon>Ambisporaceae</taxon>
        <taxon>Ambispora</taxon>
    </lineage>
</organism>
<sequence length="340" mass="39096">MSAETTPLLFEVNRIIDSIRPVLNEFSNGSANRLSFTLSHFGKKPYVIGHRGASDTYPENTILAFEKAIDDGADAIEFDIRKTLDDKVVVLHDSRLERTTTGIGKIAKANYHSDLEHVTTKRAPHCRLPLFDDVVDMLLKEQHRQVWGVIDIKPGNPLNIFELLAEILRTRNSDLGVFSKRIMLGIWHPKFLPYARKALPDIPIVNISESLTISREFFSDVDGYSMSACTLAGKDGQSFLKDVHDAGKPVFVWTINAKSYAKDCYDWGVDAIITDKPKYFIEYFQGNELMSTNNYWWFSSFFRFLRILYYKLDSRITDYKTRRWLLKYGPLEKTENKIDG</sequence>
<evidence type="ECO:0000259" key="1">
    <source>
        <dbReference type="PROSITE" id="PS51704"/>
    </source>
</evidence>
<gene>
    <name evidence="2" type="ORF">AGERDE_LOCUS1490</name>
</gene>
<dbReference type="OrthoDB" id="1470350at2759"/>
<comment type="caution">
    <text evidence="2">The sequence shown here is derived from an EMBL/GenBank/DDBJ whole genome shotgun (WGS) entry which is preliminary data.</text>
</comment>
<dbReference type="InterPro" id="IPR030395">
    <property type="entry name" value="GP_PDE_dom"/>
</dbReference>
<reference evidence="2" key="1">
    <citation type="submission" date="2021-06" db="EMBL/GenBank/DDBJ databases">
        <authorList>
            <person name="Kallberg Y."/>
            <person name="Tangrot J."/>
            <person name="Rosling A."/>
        </authorList>
    </citation>
    <scope>NUCLEOTIDE SEQUENCE</scope>
    <source>
        <strain evidence="2">MT106</strain>
    </source>
</reference>
<dbReference type="PANTHER" id="PTHR43805">
    <property type="entry name" value="GLYCEROPHOSPHORYL DIESTER PHOSPHODIESTERASE"/>
    <property type="match status" value="1"/>
</dbReference>
<dbReference type="Pfam" id="PF03009">
    <property type="entry name" value="GDPD"/>
    <property type="match status" value="1"/>
</dbReference>
<dbReference type="AlphaFoldDB" id="A0A9N8V8X6"/>
<protein>
    <submittedName>
        <fullName evidence="2">11398_t:CDS:1</fullName>
    </submittedName>
</protein>
<keyword evidence="3" id="KW-1185">Reference proteome</keyword>
<evidence type="ECO:0000313" key="2">
    <source>
        <dbReference type="EMBL" id="CAG8447145.1"/>
    </source>
</evidence>
<dbReference type="SUPFAM" id="SSF51695">
    <property type="entry name" value="PLC-like phosphodiesterases"/>
    <property type="match status" value="1"/>
</dbReference>
<dbReference type="Gene3D" id="3.20.20.190">
    <property type="entry name" value="Phosphatidylinositol (PI) phosphodiesterase"/>
    <property type="match status" value="1"/>
</dbReference>
<dbReference type="Proteomes" id="UP000789831">
    <property type="component" value="Unassembled WGS sequence"/>
</dbReference>